<dbReference type="SUPFAM" id="SSF103473">
    <property type="entry name" value="MFS general substrate transporter"/>
    <property type="match status" value="1"/>
</dbReference>
<dbReference type="GO" id="GO:0016020">
    <property type="term" value="C:membrane"/>
    <property type="evidence" value="ECO:0007669"/>
    <property type="project" value="UniProtKB-SubCell"/>
</dbReference>
<feature type="transmembrane region" description="Helical" evidence="8">
    <location>
        <begin position="197"/>
        <end position="219"/>
    </location>
</feature>
<feature type="transmembrane region" description="Helical" evidence="8">
    <location>
        <begin position="378"/>
        <end position="397"/>
    </location>
</feature>
<dbReference type="EMBL" id="JBGBPQ010000012">
    <property type="protein sequence ID" value="KAL1515167.1"/>
    <property type="molecule type" value="Genomic_DNA"/>
</dbReference>
<keyword evidence="3" id="KW-0813">Transport</keyword>
<evidence type="ECO:0000256" key="8">
    <source>
        <dbReference type="SAM" id="Phobius"/>
    </source>
</evidence>
<gene>
    <name evidence="9" type="ORF">AB1Y20_004228</name>
    <name evidence="10" type="ORF">AB1Y20_004235</name>
</gene>
<feature type="region of interest" description="Disordered" evidence="7">
    <location>
        <begin position="316"/>
        <end position="350"/>
    </location>
</feature>
<dbReference type="InterPro" id="IPR052599">
    <property type="entry name" value="SLC43A_AATransporter"/>
</dbReference>
<dbReference type="EMBL" id="JBGBPQ010000012">
    <property type="protein sequence ID" value="KAL1515174.1"/>
    <property type="molecule type" value="Genomic_DNA"/>
</dbReference>
<dbReference type="PANTHER" id="PTHR20772:SF2">
    <property type="entry name" value="PROTEIN FMP42"/>
    <property type="match status" value="1"/>
</dbReference>
<name>A0AB34J6T7_PRYPA</name>
<feature type="transmembrane region" description="Helical" evidence="8">
    <location>
        <begin position="513"/>
        <end position="533"/>
    </location>
</feature>
<comment type="similarity">
    <text evidence="2">Belongs to the SLC43A transporter (TC 2.A.1.44) family.</text>
</comment>
<feature type="transmembrane region" description="Helical" evidence="8">
    <location>
        <begin position="159"/>
        <end position="185"/>
    </location>
</feature>
<dbReference type="AlphaFoldDB" id="A0AB34J6T7"/>
<proteinExistence type="inferred from homology"/>
<sequence length="580" mass="62046">MSGGGGEPRADAAPSRPAACARPLPPDLPPIWLSVPVAPRGWTAVSLSSIAIFMMGGVVFGLSALYPFLYEQRMWAAVCDDGGGAARCRGPLKCCDGQLVQLSLLASVAFFISDAAAAPWGEVVDRIGGRNCLALSASASCAAFVLLGAGVAQAHEELTVCAVVLLALSGPGVCSSCYIGCLELVRHAVSPLYRASVTAALTSFVAAVVNGSALVLSILQERAERRFMRGGGGWRGGLVVWEETAAEVGQWSKRWGQMASSQGEVAFLVATAGWAVLCGLVAVALRSILGETDATLPLSPAVHAMLTEALWSAPEGEAESTGSAESEGEAFELPRPLGVRESPRRGPISTSSSFEVSWKLVRTEWNDPPLWPTLLQPYNVLLISMMTVLNLICSFYIQSQADQVAIMFDAEQAEELRGVFNIAFPVVGVASVVAAWSMLHRFDTCAYRYWGIVVALGNAFNLLSVVQLYWCQLAAALLFGFVRTLQWAAYFHFVANDQYYAEELTGRAVGYNGLVVALLSDGMPYVLAAVASSPEWGGDLAKRYMVIKGILQLFMMACVTFPWYLRSRQLHLQACNAESS</sequence>
<evidence type="ECO:0000313" key="11">
    <source>
        <dbReference type="Proteomes" id="UP001515480"/>
    </source>
</evidence>
<feature type="transmembrane region" description="Helical" evidence="8">
    <location>
        <begin position="42"/>
        <end position="66"/>
    </location>
</feature>
<feature type="transmembrane region" description="Helical" evidence="8">
    <location>
        <begin position="133"/>
        <end position="152"/>
    </location>
</feature>
<organism evidence="9 11">
    <name type="scientific">Prymnesium parvum</name>
    <name type="common">Toxic golden alga</name>
    <dbReference type="NCBI Taxonomy" id="97485"/>
    <lineage>
        <taxon>Eukaryota</taxon>
        <taxon>Haptista</taxon>
        <taxon>Haptophyta</taxon>
        <taxon>Prymnesiophyceae</taxon>
        <taxon>Prymnesiales</taxon>
        <taxon>Prymnesiaceae</taxon>
        <taxon>Prymnesium</taxon>
    </lineage>
</organism>
<reference evidence="9 11" key="1">
    <citation type="journal article" date="2024" name="Science">
        <title>Giant polyketide synthase enzymes in the biosynthesis of giant marine polyether toxins.</title>
        <authorList>
            <person name="Fallon T.R."/>
            <person name="Shende V.V."/>
            <person name="Wierzbicki I.H."/>
            <person name="Pendleton A.L."/>
            <person name="Watervoot N.F."/>
            <person name="Auber R.P."/>
            <person name="Gonzalez D.J."/>
            <person name="Wisecaver J.H."/>
            <person name="Moore B.S."/>
        </authorList>
    </citation>
    <scope>NUCLEOTIDE SEQUENCE [LARGE SCALE GENOMIC DNA]</scope>
    <source>
        <strain evidence="9 11">12B1</strain>
    </source>
</reference>
<feature type="transmembrane region" description="Helical" evidence="8">
    <location>
        <begin position="99"/>
        <end position="121"/>
    </location>
</feature>
<comment type="caution">
    <text evidence="9">The sequence shown here is derived from an EMBL/GenBank/DDBJ whole genome shotgun (WGS) entry which is preliminary data.</text>
</comment>
<feature type="compositionally biased region" description="Low complexity" evidence="7">
    <location>
        <begin position="316"/>
        <end position="325"/>
    </location>
</feature>
<feature type="transmembrane region" description="Helical" evidence="8">
    <location>
        <begin position="418"/>
        <end position="437"/>
    </location>
</feature>
<dbReference type="Gene3D" id="1.20.1250.20">
    <property type="entry name" value="MFS general substrate transporter like domains"/>
    <property type="match status" value="1"/>
</dbReference>
<dbReference type="InterPro" id="IPR036259">
    <property type="entry name" value="MFS_trans_sf"/>
</dbReference>
<dbReference type="Proteomes" id="UP001515480">
    <property type="component" value="Unassembled WGS sequence"/>
</dbReference>
<evidence type="ECO:0000256" key="2">
    <source>
        <dbReference type="ARBA" id="ARBA00006595"/>
    </source>
</evidence>
<evidence type="ECO:0000256" key="3">
    <source>
        <dbReference type="ARBA" id="ARBA00022448"/>
    </source>
</evidence>
<evidence type="ECO:0000256" key="7">
    <source>
        <dbReference type="SAM" id="MobiDB-lite"/>
    </source>
</evidence>
<accession>A0AB34J6T7</accession>
<evidence type="ECO:0000256" key="5">
    <source>
        <dbReference type="ARBA" id="ARBA00022989"/>
    </source>
</evidence>
<keyword evidence="11" id="KW-1185">Reference proteome</keyword>
<feature type="transmembrane region" description="Helical" evidence="8">
    <location>
        <begin position="265"/>
        <end position="289"/>
    </location>
</feature>
<evidence type="ECO:0000313" key="9">
    <source>
        <dbReference type="EMBL" id="KAL1515167.1"/>
    </source>
</evidence>
<keyword evidence="4 8" id="KW-0812">Transmembrane</keyword>
<evidence type="ECO:0000256" key="6">
    <source>
        <dbReference type="ARBA" id="ARBA00023136"/>
    </source>
</evidence>
<dbReference type="PANTHER" id="PTHR20772">
    <property type="entry name" value="PROTEIN FMP42"/>
    <property type="match status" value="1"/>
</dbReference>
<comment type="subcellular location">
    <subcellularLocation>
        <location evidence="1">Membrane</location>
        <topology evidence="1">Multi-pass membrane protein</topology>
    </subcellularLocation>
</comment>
<keyword evidence="5 8" id="KW-1133">Transmembrane helix</keyword>
<evidence type="ECO:0000256" key="4">
    <source>
        <dbReference type="ARBA" id="ARBA00022692"/>
    </source>
</evidence>
<keyword evidence="6 8" id="KW-0472">Membrane</keyword>
<evidence type="ECO:0000256" key="1">
    <source>
        <dbReference type="ARBA" id="ARBA00004141"/>
    </source>
</evidence>
<feature type="transmembrane region" description="Helical" evidence="8">
    <location>
        <begin position="545"/>
        <end position="565"/>
    </location>
</feature>
<protein>
    <submittedName>
        <fullName evidence="9">Uncharacterized protein</fullName>
    </submittedName>
</protein>
<evidence type="ECO:0000313" key="10">
    <source>
        <dbReference type="EMBL" id="KAL1515174.1"/>
    </source>
</evidence>